<dbReference type="GeneID" id="17322450"/>
<sequence>MKLPREVSSVELPHSRRGSFAHLSGTYTKLYPSNKEGQEVDIGVPRFTKEERCSACVNSTYIHHFSSHVPTCLPRPQRFTLTQPHQSTVRLDHLETLFDASIFSTTHFTVTSNSTKGAYSIARLQTFYLDRAPTFVVPRLHVTSQRAQLLLHLKQHEHPCGNSKLSCSDGHRVGRKRTSLQPL</sequence>
<dbReference type="Gramene" id="CDF34914">
    <property type="protein sequence ID" value="CDF34914"/>
    <property type="gene ID" value="CHC_T00003545001"/>
</dbReference>
<proteinExistence type="predicted"/>
<feature type="compositionally biased region" description="Basic residues" evidence="1">
    <location>
        <begin position="173"/>
        <end position="183"/>
    </location>
</feature>
<evidence type="ECO:0000313" key="2">
    <source>
        <dbReference type="EMBL" id="CDF34914.1"/>
    </source>
</evidence>
<dbReference type="Proteomes" id="UP000012073">
    <property type="component" value="Unassembled WGS sequence"/>
</dbReference>
<keyword evidence="3" id="KW-1185">Reference proteome</keyword>
<protein>
    <submittedName>
        <fullName evidence="2">Uncharacterized protein</fullName>
    </submittedName>
</protein>
<organism evidence="2 3">
    <name type="scientific">Chondrus crispus</name>
    <name type="common">Carrageen Irish moss</name>
    <name type="synonym">Polymorpha crispa</name>
    <dbReference type="NCBI Taxonomy" id="2769"/>
    <lineage>
        <taxon>Eukaryota</taxon>
        <taxon>Rhodophyta</taxon>
        <taxon>Florideophyceae</taxon>
        <taxon>Rhodymeniophycidae</taxon>
        <taxon>Gigartinales</taxon>
        <taxon>Gigartinaceae</taxon>
        <taxon>Chondrus</taxon>
    </lineage>
</organism>
<dbReference type="EMBL" id="HG001710">
    <property type="protein sequence ID" value="CDF34914.1"/>
    <property type="molecule type" value="Genomic_DNA"/>
</dbReference>
<evidence type="ECO:0000256" key="1">
    <source>
        <dbReference type="SAM" id="MobiDB-lite"/>
    </source>
</evidence>
<dbReference type="RefSeq" id="XP_005714733.1">
    <property type="nucleotide sequence ID" value="XM_005714676.1"/>
</dbReference>
<evidence type="ECO:0000313" key="3">
    <source>
        <dbReference type="Proteomes" id="UP000012073"/>
    </source>
</evidence>
<accession>R7QA39</accession>
<reference evidence="3" key="1">
    <citation type="journal article" date="2013" name="Proc. Natl. Acad. Sci. U.S.A.">
        <title>Genome structure and metabolic features in the red seaweed Chondrus crispus shed light on evolution of the Archaeplastida.</title>
        <authorList>
            <person name="Collen J."/>
            <person name="Porcel B."/>
            <person name="Carre W."/>
            <person name="Ball S.G."/>
            <person name="Chaparro C."/>
            <person name="Tonon T."/>
            <person name="Barbeyron T."/>
            <person name="Michel G."/>
            <person name="Noel B."/>
            <person name="Valentin K."/>
            <person name="Elias M."/>
            <person name="Artiguenave F."/>
            <person name="Arun A."/>
            <person name="Aury J.M."/>
            <person name="Barbosa-Neto J.F."/>
            <person name="Bothwell J.H."/>
            <person name="Bouget F.Y."/>
            <person name="Brillet L."/>
            <person name="Cabello-Hurtado F."/>
            <person name="Capella-Gutierrez S."/>
            <person name="Charrier B."/>
            <person name="Cladiere L."/>
            <person name="Cock J.M."/>
            <person name="Coelho S.M."/>
            <person name="Colleoni C."/>
            <person name="Czjzek M."/>
            <person name="Da Silva C."/>
            <person name="Delage L."/>
            <person name="Denoeud F."/>
            <person name="Deschamps P."/>
            <person name="Dittami S.M."/>
            <person name="Gabaldon T."/>
            <person name="Gachon C.M."/>
            <person name="Groisillier A."/>
            <person name="Herve C."/>
            <person name="Jabbari K."/>
            <person name="Katinka M."/>
            <person name="Kloareg B."/>
            <person name="Kowalczyk N."/>
            <person name="Labadie K."/>
            <person name="Leblanc C."/>
            <person name="Lopez P.J."/>
            <person name="McLachlan D.H."/>
            <person name="Meslet-Cladiere L."/>
            <person name="Moustafa A."/>
            <person name="Nehr Z."/>
            <person name="Nyvall Collen P."/>
            <person name="Panaud O."/>
            <person name="Partensky F."/>
            <person name="Poulain J."/>
            <person name="Rensing S.A."/>
            <person name="Rousvoal S."/>
            <person name="Samson G."/>
            <person name="Symeonidi A."/>
            <person name="Weissenbach J."/>
            <person name="Zambounis A."/>
            <person name="Wincker P."/>
            <person name="Boyen C."/>
        </authorList>
    </citation>
    <scope>NUCLEOTIDE SEQUENCE [LARGE SCALE GENOMIC DNA]</scope>
    <source>
        <strain evidence="3">cv. Stackhouse</strain>
    </source>
</reference>
<name>R7QA39_CHOCR</name>
<dbReference type="AlphaFoldDB" id="R7QA39"/>
<gene>
    <name evidence="2" type="ORF">CHC_T00003545001</name>
</gene>
<feature type="region of interest" description="Disordered" evidence="1">
    <location>
        <begin position="161"/>
        <end position="183"/>
    </location>
</feature>
<dbReference type="KEGG" id="ccp:CHC_T00003545001"/>